<gene>
    <name evidence="1" type="ORF">CAEBREN_18684</name>
</gene>
<proteinExistence type="predicted"/>
<accession>G0PCS9</accession>
<sequence length="67" mass="7757">MKTRRTDSQSLRKSTPDKKRIALLCIGTQPDQNGFNFIMVIRVSLFCFHGLVGKNDKRKRIRKRGGH</sequence>
<dbReference type="EMBL" id="GL380252">
    <property type="protein sequence ID" value="EGT51286.1"/>
    <property type="molecule type" value="Genomic_DNA"/>
</dbReference>
<dbReference type="HOGENOM" id="CLU_2814700_0_0_1"/>
<reference evidence="2" key="1">
    <citation type="submission" date="2011-07" db="EMBL/GenBank/DDBJ databases">
        <authorList>
            <consortium name="Caenorhabditis brenneri Sequencing and Analysis Consortium"/>
            <person name="Wilson R.K."/>
        </authorList>
    </citation>
    <scope>NUCLEOTIDE SEQUENCE [LARGE SCALE GENOMIC DNA]</scope>
    <source>
        <strain evidence="2">PB2801</strain>
    </source>
</reference>
<keyword evidence="2" id="KW-1185">Reference proteome</keyword>
<organism evidence="2">
    <name type="scientific">Caenorhabditis brenneri</name>
    <name type="common">Nematode worm</name>
    <dbReference type="NCBI Taxonomy" id="135651"/>
    <lineage>
        <taxon>Eukaryota</taxon>
        <taxon>Metazoa</taxon>
        <taxon>Ecdysozoa</taxon>
        <taxon>Nematoda</taxon>
        <taxon>Chromadorea</taxon>
        <taxon>Rhabditida</taxon>
        <taxon>Rhabditina</taxon>
        <taxon>Rhabditomorpha</taxon>
        <taxon>Rhabditoidea</taxon>
        <taxon>Rhabditidae</taxon>
        <taxon>Peloderinae</taxon>
        <taxon>Caenorhabditis</taxon>
    </lineage>
</organism>
<dbReference type="InParanoid" id="G0PCS9"/>
<evidence type="ECO:0000313" key="2">
    <source>
        <dbReference type="Proteomes" id="UP000008068"/>
    </source>
</evidence>
<evidence type="ECO:0000313" key="1">
    <source>
        <dbReference type="EMBL" id="EGT51286.1"/>
    </source>
</evidence>
<dbReference type="AlphaFoldDB" id="G0PCS9"/>
<protein>
    <submittedName>
        <fullName evidence="1">Uncharacterized protein</fullName>
    </submittedName>
</protein>
<name>G0PCS9_CAEBE</name>
<dbReference type="Proteomes" id="UP000008068">
    <property type="component" value="Unassembled WGS sequence"/>
</dbReference>